<protein>
    <submittedName>
        <fullName evidence="1">Uncharacterized protein</fullName>
    </submittedName>
</protein>
<comment type="caution">
    <text evidence="1">The sequence shown here is derived from an EMBL/GenBank/DDBJ whole genome shotgun (WGS) entry which is preliminary data.</text>
</comment>
<reference evidence="1 2" key="1">
    <citation type="submission" date="2024-01" db="EMBL/GenBank/DDBJ databases">
        <title>The complete chloroplast genome sequence of Lithospermum erythrorhizon: insights into the phylogenetic relationship among Boraginaceae species and the maternal lineages of purple gromwells.</title>
        <authorList>
            <person name="Okada T."/>
            <person name="Watanabe K."/>
        </authorList>
    </citation>
    <scope>NUCLEOTIDE SEQUENCE [LARGE SCALE GENOMIC DNA]</scope>
</reference>
<evidence type="ECO:0000313" key="1">
    <source>
        <dbReference type="EMBL" id="GAA0144048.1"/>
    </source>
</evidence>
<dbReference type="AlphaFoldDB" id="A0AAV3P223"/>
<dbReference type="InterPro" id="IPR036691">
    <property type="entry name" value="Endo/exonu/phosph_ase_sf"/>
</dbReference>
<keyword evidence="2" id="KW-1185">Reference proteome</keyword>
<accession>A0AAV3P223</accession>
<proteinExistence type="predicted"/>
<evidence type="ECO:0000313" key="2">
    <source>
        <dbReference type="Proteomes" id="UP001454036"/>
    </source>
</evidence>
<organism evidence="1 2">
    <name type="scientific">Lithospermum erythrorhizon</name>
    <name type="common">Purple gromwell</name>
    <name type="synonym">Lithospermum officinale var. erythrorhizon</name>
    <dbReference type="NCBI Taxonomy" id="34254"/>
    <lineage>
        <taxon>Eukaryota</taxon>
        <taxon>Viridiplantae</taxon>
        <taxon>Streptophyta</taxon>
        <taxon>Embryophyta</taxon>
        <taxon>Tracheophyta</taxon>
        <taxon>Spermatophyta</taxon>
        <taxon>Magnoliopsida</taxon>
        <taxon>eudicotyledons</taxon>
        <taxon>Gunneridae</taxon>
        <taxon>Pentapetalae</taxon>
        <taxon>asterids</taxon>
        <taxon>lamiids</taxon>
        <taxon>Boraginales</taxon>
        <taxon>Boraginaceae</taxon>
        <taxon>Boraginoideae</taxon>
        <taxon>Lithospermeae</taxon>
        <taxon>Lithospermum</taxon>
    </lineage>
</organism>
<gene>
    <name evidence="1" type="ORF">LIER_35860</name>
</gene>
<dbReference type="Proteomes" id="UP001454036">
    <property type="component" value="Unassembled WGS sequence"/>
</dbReference>
<sequence length="201" mass="22669">MDSVLAIAVFLSSDIKQKVEFEWCSHCKLFGHDVNNCKFGDKPDMRIQGEQGARKQPYGQVWLLKDMLVIEKMEVLHEEDDVVDEQPEEVVEKNAVHFDEVVKAEQHVMGKVKGCGAEYEAFFLSVIYGSNDRNVLKGSREYLMQIERVNGVLPWIVAGDFNIVRTSSEFLGGGSPDVGAMSEFNECMRDVKLVEHPHTGS</sequence>
<name>A0AAV3P223_LITER</name>
<dbReference type="SUPFAM" id="SSF56219">
    <property type="entry name" value="DNase I-like"/>
    <property type="match status" value="1"/>
</dbReference>
<dbReference type="EMBL" id="BAABME010016013">
    <property type="protein sequence ID" value="GAA0144048.1"/>
    <property type="molecule type" value="Genomic_DNA"/>
</dbReference>